<name>A0ABR7RWW5_AQUAC</name>
<comment type="caution">
    <text evidence="1">The sequence shown here is derived from an EMBL/GenBank/DDBJ whole genome shotgun (WGS) entry which is preliminary data.</text>
</comment>
<proteinExistence type="predicted"/>
<evidence type="ECO:0000313" key="2">
    <source>
        <dbReference type="Proteomes" id="UP000744555"/>
    </source>
</evidence>
<sequence>MPPVDEDCRQLLELYRQLEQVFGRKDWAALASTDLAIRRQLQALVGRGQLSPEASSVRQRLQQLHAQAYAACADECERLRRLLLSHLDYAEGRSAYLQVDSLRSRS</sequence>
<dbReference type="RefSeq" id="WP_187804949.1">
    <property type="nucleotide sequence ID" value="NZ_LZEU01000001.1"/>
</dbReference>
<gene>
    <name evidence="1" type="ORF">A9179_06065</name>
</gene>
<evidence type="ECO:0000313" key="1">
    <source>
        <dbReference type="EMBL" id="MBC9249837.1"/>
    </source>
</evidence>
<accession>A0ABR7RWW5</accession>
<evidence type="ECO:0008006" key="3">
    <source>
        <dbReference type="Google" id="ProtNLM"/>
    </source>
</evidence>
<dbReference type="Proteomes" id="UP000744555">
    <property type="component" value="Unassembled WGS sequence"/>
</dbReference>
<organism evidence="1 2">
    <name type="scientific">Aquipseudomonas alcaligenes</name>
    <name type="common">Pseudomonas alcaligenes</name>
    <dbReference type="NCBI Taxonomy" id="43263"/>
    <lineage>
        <taxon>Bacteria</taxon>
        <taxon>Pseudomonadati</taxon>
        <taxon>Pseudomonadota</taxon>
        <taxon>Gammaproteobacteria</taxon>
        <taxon>Pseudomonadales</taxon>
        <taxon>Pseudomonadaceae</taxon>
        <taxon>Aquipseudomonas</taxon>
    </lineage>
</organism>
<protein>
    <recommendedName>
        <fullName evidence="3">Flagellar protein FliT</fullName>
    </recommendedName>
</protein>
<keyword evidence="2" id="KW-1185">Reference proteome</keyword>
<dbReference type="EMBL" id="LZEU01000001">
    <property type="protein sequence ID" value="MBC9249837.1"/>
    <property type="molecule type" value="Genomic_DNA"/>
</dbReference>
<reference evidence="1 2" key="1">
    <citation type="submission" date="2016-06" db="EMBL/GenBank/DDBJ databases">
        <authorList>
            <person name="Ramos C."/>
            <person name="Pintado A."/>
            <person name="Crespo-Gomez J.I."/>
        </authorList>
    </citation>
    <scope>NUCLEOTIDE SEQUENCE [LARGE SCALE GENOMIC DNA]</scope>
    <source>
        <strain evidence="1 2">AVO110</strain>
    </source>
</reference>